<dbReference type="InterPro" id="IPR036388">
    <property type="entry name" value="WH-like_DNA-bd_sf"/>
</dbReference>
<dbReference type="AlphaFoldDB" id="A0A0R2DSH2"/>
<evidence type="ECO:0000256" key="3">
    <source>
        <dbReference type="ARBA" id="ARBA00023163"/>
    </source>
</evidence>
<evidence type="ECO:0000256" key="1">
    <source>
        <dbReference type="ARBA" id="ARBA00023015"/>
    </source>
</evidence>
<evidence type="ECO:0000313" key="5">
    <source>
        <dbReference type="EMBL" id="KRN06910.1"/>
    </source>
</evidence>
<dbReference type="STRING" id="1423806.FD15_GL000470"/>
<dbReference type="PANTHER" id="PTHR33204">
    <property type="entry name" value="TRANSCRIPTIONAL REGULATOR, MARR FAMILY"/>
    <property type="match status" value="1"/>
</dbReference>
<sequence length="111" mass="12705">MQVIAGKWKAVILYHLFKGNAHHFGEFQREIKDCSSRMLALQLNELEQDGVIKKNIYSASPLKTDYVLTEFGKSLAPVIEAMEKWGNHYNKTAAKKGYLNSTDCRQSIEIR</sequence>
<dbReference type="Gene3D" id="1.10.10.10">
    <property type="entry name" value="Winged helix-like DNA-binding domain superfamily/Winged helix DNA-binding domain"/>
    <property type="match status" value="1"/>
</dbReference>
<proteinExistence type="predicted"/>
<dbReference type="PATRIC" id="fig|1423806.3.peg.478"/>
<dbReference type="InterPro" id="IPR036390">
    <property type="entry name" value="WH_DNA-bd_sf"/>
</dbReference>
<keyword evidence="3" id="KW-0804">Transcription</keyword>
<name>A0A0R2DSH2_9LACO</name>
<dbReference type="EMBL" id="AYZF01000008">
    <property type="protein sequence ID" value="KRN06910.1"/>
    <property type="molecule type" value="Genomic_DNA"/>
</dbReference>
<reference evidence="5 6" key="1">
    <citation type="journal article" date="2015" name="Genome Announc.">
        <title>Expanding the biotechnology potential of lactobacilli through comparative genomics of 213 strains and associated genera.</title>
        <authorList>
            <person name="Sun Z."/>
            <person name="Harris H.M."/>
            <person name="McCann A."/>
            <person name="Guo C."/>
            <person name="Argimon S."/>
            <person name="Zhang W."/>
            <person name="Yang X."/>
            <person name="Jeffery I.B."/>
            <person name="Cooney J.C."/>
            <person name="Kagawa T.F."/>
            <person name="Liu W."/>
            <person name="Song Y."/>
            <person name="Salvetti E."/>
            <person name="Wrobel A."/>
            <person name="Rasinkangas P."/>
            <person name="Parkhill J."/>
            <person name="Rea M.C."/>
            <person name="O'Sullivan O."/>
            <person name="Ritari J."/>
            <person name="Douillard F.P."/>
            <person name="Paul Ross R."/>
            <person name="Yang R."/>
            <person name="Briner A.E."/>
            <person name="Felis G.E."/>
            <person name="de Vos W.M."/>
            <person name="Barrangou R."/>
            <person name="Klaenhammer T.R."/>
            <person name="Caufield P.W."/>
            <person name="Cui Y."/>
            <person name="Zhang H."/>
            <person name="O'Toole P.W."/>
        </authorList>
    </citation>
    <scope>NUCLEOTIDE SEQUENCE [LARGE SCALE GENOMIC DNA]</scope>
    <source>
        <strain evidence="5 6">DSM 21376</strain>
    </source>
</reference>
<protein>
    <recommendedName>
        <fullName evidence="4">HTH hxlR-type domain-containing protein</fullName>
    </recommendedName>
</protein>
<organism evidence="5 6">
    <name type="scientific">Liquorilactobacillus sucicola DSM 21376 = JCM 15457</name>
    <dbReference type="NCBI Taxonomy" id="1423806"/>
    <lineage>
        <taxon>Bacteria</taxon>
        <taxon>Bacillati</taxon>
        <taxon>Bacillota</taxon>
        <taxon>Bacilli</taxon>
        <taxon>Lactobacillales</taxon>
        <taxon>Lactobacillaceae</taxon>
        <taxon>Liquorilactobacillus</taxon>
    </lineage>
</organism>
<evidence type="ECO:0000259" key="4">
    <source>
        <dbReference type="PROSITE" id="PS51118"/>
    </source>
</evidence>
<dbReference type="SUPFAM" id="SSF46785">
    <property type="entry name" value="Winged helix' DNA-binding domain"/>
    <property type="match status" value="1"/>
</dbReference>
<keyword evidence="2" id="KW-0238">DNA-binding</keyword>
<dbReference type="GO" id="GO:0003677">
    <property type="term" value="F:DNA binding"/>
    <property type="evidence" value="ECO:0007669"/>
    <property type="project" value="UniProtKB-KW"/>
</dbReference>
<evidence type="ECO:0000313" key="6">
    <source>
        <dbReference type="Proteomes" id="UP000050961"/>
    </source>
</evidence>
<dbReference type="eggNOG" id="COG1733">
    <property type="taxonomic scope" value="Bacteria"/>
</dbReference>
<comment type="caution">
    <text evidence="5">The sequence shown here is derived from an EMBL/GenBank/DDBJ whole genome shotgun (WGS) entry which is preliminary data.</text>
</comment>
<gene>
    <name evidence="5" type="ORF">FD15_GL000470</name>
</gene>
<dbReference type="Pfam" id="PF01638">
    <property type="entry name" value="HxlR"/>
    <property type="match status" value="1"/>
</dbReference>
<dbReference type="PANTHER" id="PTHR33204:SF29">
    <property type="entry name" value="TRANSCRIPTIONAL REGULATOR"/>
    <property type="match status" value="1"/>
</dbReference>
<keyword evidence="6" id="KW-1185">Reference proteome</keyword>
<accession>A0A0R2DSH2</accession>
<evidence type="ECO:0000256" key="2">
    <source>
        <dbReference type="ARBA" id="ARBA00023125"/>
    </source>
</evidence>
<dbReference type="Proteomes" id="UP000050961">
    <property type="component" value="Unassembled WGS sequence"/>
</dbReference>
<dbReference type="PROSITE" id="PS51118">
    <property type="entry name" value="HTH_HXLR"/>
    <property type="match status" value="1"/>
</dbReference>
<dbReference type="InterPro" id="IPR002577">
    <property type="entry name" value="HTH_HxlR"/>
</dbReference>
<keyword evidence="1" id="KW-0805">Transcription regulation</keyword>
<feature type="domain" description="HTH hxlR-type" evidence="4">
    <location>
        <begin position="1"/>
        <end position="94"/>
    </location>
</feature>